<dbReference type="InterPro" id="IPR000073">
    <property type="entry name" value="AB_hydrolase_1"/>
</dbReference>
<sequence length="296" mass="31857">MVLLHGVGSSHRYLIPLQYELASASVVHSFDLPGFGGTAKPTRPLSIAEYGRLIGRALDRLAELESRDAPRSIDVPDARHKRASPVGEGVTPVEPSGAACAVVVAHSMGTQFAVELARHRPELVSGLVLMGPVSDPRRASLARSGFELLRDTLAEPVQVKRVQGGDFLRCGLAWFVAESRVMLAYPLLERMADLGCPVLVLRGKHDPIARADWCGRVAASARAGSARSASAVVEVEGQRHVVHLTAPGRVAGAIRAFVADLLPGETLPESDEADGRDGRDWRDEHDQQDEHDERAT</sequence>
<name>A0A4V4REZ9_9MICO</name>
<accession>A0A4V4REZ9</accession>
<feature type="domain" description="AB hydrolase-1" evidence="2">
    <location>
        <begin position="1"/>
        <end position="252"/>
    </location>
</feature>
<dbReference type="RefSeq" id="WP_136642757.1">
    <property type="nucleotide sequence ID" value="NZ_QYRT01000027.1"/>
</dbReference>
<evidence type="ECO:0000313" key="4">
    <source>
        <dbReference type="Proteomes" id="UP000306192"/>
    </source>
</evidence>
<evidence type="ECO:0000259" key="2">
    <source>
        <dbReference type="Pfam" id="PF12697"/>
    </source>
</evidence>
<dbReference type="PANTHER" id="PTHR43689:SF8">
    <property type="entry name" value="ALPHA_BETA-HYDROLASES SUPERFAMILY PROTEIN"/>
    <property type="match status" value="1"/>
</dbReference>
<dbReference type="OrthoDB" id="9769541at2"/>
<keyword evidence="3" id="KW-0378">Hydrolase</keyword>
<dbReference type="PANTHER" id="PTHR43689">
    <property type="entry name" value="HYDROLASE"/>
    <property type="match status" value="1"/>
</dbReference>
<reference evidence="3 4" key="1">
    <citation type="journal article" date="2019" name="Microorganisms">
        <title>Systematic Affiliation and Genome Analysis of Subtercola vilae DB165(T) with Particular Emphasis on Cold Adaptation of an Isolate from a High-Altitude Cold Volcano Lake.</title>
        <authorList>
            <person name="Villalobos A.S."/>
            <person name="Wiese J."/>
            <person name="Imhoff J.F."/>
            <person name="Dorador C."/>
            <person name="Keller A."/>
            <person name="Hentschel U."/>
        </authorList>
    </citation>
    <scope>NUCLEOTIDE SEQUENCE [LARGE SCALE GENOMIC DNA]</scope>
    <source>
        <strain evidence="3 4">DB165</strain>
    </source>
</reference>
<dbReference type="Proteomes" id="UP000306192">
    <property type="component" value="Unassembled WGS sequence"/>
</dbReference>
<dbReference type="GO" id="GO:0016787">
    <property type="term" value="F:hydrolase activity"/>
    <property type="evidence" value="ECO:0007669"/>
    <property type="project" value="UniProtKB-KW"/>
</dbReference>
<dbReference type="SUPFAM" id="SSF53474">
    <property type="entry name" value="alpha/beta-Hydrolases"/>
    <property type="match status" value="1"/>
</dbReference>
<dbReference type="AlphaFoldDB" id="A0A4V4REZ9"/>
<protein>
    <submittedName>
        <fullName evidence="3">Alpha/beta hydrolase</fullName>
    </submittedName>
</protein>
<gene>
    <name evidence="3" type="ORF">D4765_13170</name>
</gene>
<comment type="caution">
    <text evidence="3">The sequence shown here is derived from an EMBL/GenBank/DDBJ whole genome shotgun (WGS) entry which is preliminary data.</text>
</comment>
<proteinExistence type="predicted"/>
<feature type="compositionally biased region" description="Basic and acidic residues" evidence="1">
    <location>
        <begin position="273"/>
        <end position="285"/>
    </location>
</feature>
<feature type="region of interest" description="Disordered" evidence="1">
    <location>
        <begin position="265"/>
        <end position="296"/>
    </location>
</feature>
<organism evidence="3 4">
    <name type="scientific">Subtercola vilae</name>
    <dbReference type="NCBI Taxonomy" id="2056433"/>
    <lineage>
        <taxon>Bacteria</taxon>
        <taxon>Bacillati</taxon>
        <taxon>Actinomycetota</taxon>
        <taxon>Actinomycetes</taxon>
        <taxon>Micrococcales</taxon>
        <taxon>Microbacteriaceae</taxon>
        <taxon>Subtercola</taxon>
    </lineage>
</organism>
<evidence type="ECO:0000256" key="1">
    <source>
        <dbReference type="SAM" id="MobiDB-lite"/>
    </source>
</evidence>
<evidence type="ECO:0000313" key="3">
    <source>
        <dbReference type="EMBL" id="TIH34364.1"/>
    </source>
</evidence>
<dbReference type="InterPro" id="IPR029058">
    <property type="entry name" value="AB_hydrolase_fold"/>
</dbReference>
<dbReference type="Pfam" id="PF12697">
    <property type="entry name" value="Abhydrolase_6"/>
    <property type="match status" value="1"/>
</dbReference>
<dbReference type="Gene3D" id="3.40.50.1820">
    <property type="entry name" value="alpha/beta hydrolase"/>
    <property type="match status" value="1"/>
</dbReference>
<dbReference type="EMBL" id="QYRT01000027">
    <property type="protein sequence ID" value="TIH34364.1"/>
    <property type="molecule type" value="Genomic_DNA"/>
</dbReference>
<keyword evidence="4" id="KW-1185">Reference proteome</keyword>